<dbReference type="GO" id="GO:0005524">
    <property type="term" value="F:ATP binding"/>
    <property type="evidence" value="ECO:0007669"/>
    <property type="project" value="UniProtKB-KW"/>
</dbReference>
<accession>A0A803KWD1</accession>
<evidence type="ECO:0000313" key="9">
    <source>
        <dbReference type="Proteomes" id="UP000596660"/>
    </source>
</evidence>
<reference evidence="8" key="2">
    <citation type="submission" date="2021-03" db="UniProtKB">
        <authorList>
            <consortium name="EnsemblPlants"/>
        </authorList>
    </citation>
    <scope>IDENTIFICATION</scope>
</reference>
<dbReference type="InterPro" id="IPR004582">
    <property type="entry name" value="Checkpoint_prot_Rad17_Rad24"/>
</dbReference>
<evidence type="ECO:0000313" key="8">
    <source>
        <dbReference type="EnsemblPlants" id="AUR62003339-RA:cds"/>
    </source>
</evidence>
<dbReference type="Pfam" id="PF21960">
    <property type="entry name" value="RCF1-5-like_lid"/>
    <property type="match status" value="1"/>
</dbReference>
<dbReference type="GO" id="GO:0005634">
    <property type="term" value="C:nucleus"/>
    <property type="evidence" value="ECO:0007669"/>
    <property type="project" value="UniProtKB-SubCell"/>
</dbReference>
<dbReference type="Gene3D" id="1.10.8.60">
    <property type="match status" value="1"/>
</dbReference>
<dbReference type="InterPro" id="IPR027417">
    <property type="entry name" value="P-loop_NTPase"/>
</dbReference>
<organism evidence="8 9">
    <name type="scientific">Chenopodium quinoa</name>
    <name type="common">Quinoa</name>
    <dbReference type="NCBI Taxonomy" id="63459"/>
    <lineage>
        <taxon>Eukaryota</taxon>
        <taxon>Viridiplantae</taxon>
        <taxon>Streptophyta</taxon>
        <taxon>Embryophyta</taxon>
        <taxon>Tracheophyta</taxon>
        <taxon>Spermatophyta</taxon>
        <taxon>Magnoliopsida</taxon>
        <taxon>eudicotyledons</taxon>
        <taxon>Gunneridae</taxon>
        <taxon>Pentapetalae</taxon>
        <taxon>Caryophyllales</taxon>
        <taxon>Chenopodiaceae</taxon>
        <taxon>Chenopodioideae</taxon>
        <taxon>Atripliceae</taxon>
        <taxon>Chenopodium</taxon>
    </lineage>
</organism>
<dbReference type="AlphaFoldDB" id="A0A803KWD1"/>
<protein>
    <recommendedName>
        <fullName evidence="10">Cell cycle checkpoint protein RAD17</fullName>
    </recommendedName>
</protein>
<dbReference type="InterPro" id="IPR047854">
    <property type="entry name" value="RFC_lid"/>
</dbReference>
<dbReference type="Proteomes" id="UP000596660">
    <property type="component" value="Unplaced"/>
</dbReference>
<evidence type="ECO:0000256" key="6">
    <source>
        <dbReference type="ARBA" id="ARBA00023242"/>
    </source>
</evidence>
<dbReference type="PANTHER" id="PTHR12172">
    <property type="entry name" value="CELL CYCLE CHECKPOINT PROTEIN RAD17"/>
    <property type="match status" value="1"/>
</dbReference>
<sequence length="635" mass="71313">MAKKARLSQSLASSVELLSNFDEFKFFSGDLAEDFAGCKVSTDSRRLDGLESWVDKYRPRSLEELAVHKKKVEEVRMWFEEKLMIPKRGSQNYALLITGQAGTGKSATVRVVASQYGAEVCEWNTPTPTIWQEHVHNSNAGVRYISKLDEFENFAERARKYGMLSSSLNRSKQPMVLLIEDLPVANGRIAQERLLSCLQLLVNSVQVPTVILITDYSVADSADAGMRFWEELSSSLEGAGACKMAFNPITVNSIKKVLSRICKQENCNISREQLDLIANASGGDIRHAITTLQYAGLRQENKNLVTTEKYTSDSEVKAHDHGEKDVESSLAFGRDQTLSLFHGLGKFLHNKRDTECTMSHCEDGFHLKEEFTRLPLKMDAPEKVLCQAYGQARPVAEFLHENVLDFLSQEAIEDAWTVASYLSDADCLLSSVHRTLARNYEAENVIQSAAASVAVRGVLFGNAHPSPSRWHSIRRPNLWQAEKSTRRNMHEMERQRLDHCYSIGLSNVSVICTDYRPALKWLGYRASSPLNCANANKSLVQDYSLEVDELDQMNPQNQASDLTDDDIEECSYTINFEAIISGGRISSQSFKGSIALYEGKPESIATYVLVLRKQVISKSRTYGFWGIWLKDRPAP</sequence>
<evidence type="ECO:0008006" key="10">
    <source>
        <dbReference type="Google" id="ProtNLM"/>
    </source>
</evidence>
<evidence type="ECO:0000256" key="1">
    <source>
        <dbReference type="ARBA" id="ARBA00004123"/>
    </source>
</evidence>
<dbReference type="FunFam" id="3.40.50.300:FF:001661">
    <property type="entry name" value="RAD17 checkpoint clamp loader component"/>
    <property type="match status" value="1"/>
</dbReference>
<dbReference type="Gramene" id="AUR62003339-RA">
    <property type="protein sequence ID" value="AUR62003339-RA:cds"/>
    <property type="gene ID" value="AUR62003339"/>
</dbReference>
<reference evidence="8" key="1">
    <citation type="journal article" date="2017" name="Nature">
        <title>The genome of Chenopodium quinoa.</title>
        <authorList>
            <person name="Jarvis D.E."/>
            <person name="Ho Y.S."/>
            <person name="Lightfoot D.J."/>
            <person name="Schmoeckel S.M."/>
            <person name="Li B."/>
            <person name="Borm T.J.A."/>
            <person name="Ohyanagi H."/>
            <person name="Mineta K."/>
            <person name="Michell C.T."/>
            <person name="Saber N."/>
            <person name="Kharbatia N.M."/>
            <person name="Rupper R.R."/>
            <person name="Sharp A.R."/>
            <person name="Dally N."/>
            <person name="Boughton B.A."/>
            <person name="Woo Y.H."/>
            <person name="Gao G."/>
            <person name="Schijlen E.G.W.M."/>
            <person name="Guo X."/>
            <person name="Momin A.A."/>
            <person name="Negrao S."/>
            <person name="Al-Babili S."/>
            <person name="Gehring C."/>
            <person name="Roessner U."/>
            <person name="Jung C."/>
            <person name="Murphy K."/>
            <person name="Arold S.T."/>
            <person name="Gojobori T."/>
            <person name="van der Linden C.G."/>
            <person name="van Loo E.N."/>
            <person name="Jellen E.N."/>
            <person name="Maughan P.J."/>
            <person name="Tester M."/>
        </authorList>
    </citation>
    <scope>NUCLEOTIDE SEQUENCE [LARGE SCALE GENOMIC DNA]</scope>
    <source>
        <strain evidence="8">cv. PI 614886</strain>
    </source>
</reference>
<dbReference type="GO" id="GO:0003682">
    <property type="term" value="F:chromatin binding"/>
    <property type="evidence" value="ECO:0007669"/>
    <property type="project" value="TreeGrafter"/>
</dbReference>
<evidence type="ECO:0000256" key="2">
    <source>
        <dbReference type="ARBA" id="ARBA00006168"/>
    </source>
</evidence>
<comment type="similarity">
    <text evidence="2">Belongs to the rad17/RAD24 family.</text>
</comment>
<dbReference type="Pfam" id="PF03215">
    <property type="entry name" value="Rad17"/>
    <property type="match status" value="1"/>
</dbReference>
<keyword evidence="9" id="KW-1185">Reference proteome</keyword>
<comment type="subcellular location">
    <subcellularLocation>
        <location evidence="1">Nucleus</location>
    </subcellularLocation>
</comment>
<dbReference type="OMA" id="YNCLKMA"/>
<dbReference type="EnsemblPlants" id="AUR62003339-RA">
    <property type="protein sequence ID" value="AUR62003339-RA:cds"/>
    <property type="gene ID" value="AUR62003339"/>
</dbReference>
<dbReference type="GO" id="GO:0000077">
    <property type="term" value="P:DNA damage checkpoint signaling"/>
    <property type="evidence" value="ECO:0007669"/>
    <property type="project" value="TreeGrafter"/>
</dbReference>
<proteinExistence type="inferred from homology"/>
<keyword evidence="7" id="KW-0131">Cell cycle</keyword>
<keyword evidence="4" id="KW-0227">DNA damage</keyword>
<keyword evidence="6" id="KW-0539">Nucleus</keyword>
<dbReference type="GO" id="GO:0033314">
    <property type="term" value="P:mitotic DNA replication checkpoint signaling"/>
    <property type="evidence" value="ECO:0007669"/>
    <property type="project" value="TreeGrafter"/>
</dbReference>
<dbReference type="CDD" id="cd18140">
    <property type="entry name" value="HLD_clamp_RFC"/>
    <property type="match status" value="1"/>
</dbReference>
<dbReference type="Gene3D" id="3.40.50.300">
    <property type="entry name" value="P-loop containing nucleotide triphosphate hydrolases"/>
    <property type="match status" value="1"/>
</dbReference>
<dbReference type="GO" id="GO:0003689">
    <property type="term" value="F:DNA clamp loader activity"/>
    <property type="evidence" value="ECO:0007669"/>
    <property type="project" value="TreeGrafter"/>
</dbReference>
<evidence type="ECO:0000256" key="7">
    <source>
        <dbReference type="ARBA" id="ARBA00023306"/>
    </source>
</evidence>
<dbReference type="GO" id="GO:0006281">
    <property type="term" value="P:DNA repair"/>
    <property type="evidence" value="ECO:0007669"/>
    <property type="project" value="InterPro"/>
</dbReference>
<keyword evidence="3" id="KW-0547">Nucleotide-binding</keyword>
<dbReference type="PANTHER" id="PTHR12172:SF0">
    <property type="entry name" value="CELL CYCLE CHECKPOINT PROTEIN RAD17"/>
    <property type="match status" value="1"/>
</dbReference>
<name>A0A803KWD1_CHEQI</name>
<evidence type="ECO:0000256" key="5">
    <source>
        <dbReference type="ARBA" id="ARBA00022840"/>
    </source>
</evidence>
<keyword evidence="5" id="KW-0067">ATP-binding</keyword>
<dbReference type="SUPFAM" id="SSF52540">
    <property type="entry name" value="P-loop containing nucleoside triphosphate hydrolases"/>
    <property type="match status" value="1"/>
</dbReference>
<evidence type="ECO:0000256" key="4">
    <source>
        <dbReference type="ARBA" id="ARBA00022763"/>
    </source>
</evidence>
<evidence type="ECO:0000256" key="3">
    <source>
        <dbReference type="ARBA" id="ARBA00022741"/>
    </source>
</evidence>